<dbReference type="KEGG" id="mnd:KOY48_00040"/>
<dbReference type="EMBL" id="CP076460">
    <property type="protein sequence ID" value="QWQ32292.1"/>
    <property type="molecule type" value="Genomic_DNA"/>
</dbReference>
<organism evidence="1 2">
    <name type="scientific">Candidatus Minimicrobia naudis</name>
    <dbReference type="NCBI Taxonomy" id="2841263"/>
    <lineage>
        <taxon>Bacteria</taxon>
        <taxon>Candidatus Saccharimonadota</taxon>
        <taxon>Candidatus Saccharimonadota incertae sedis</taxon>
        <taxon>Candidatus Minimicrobia</taxon>
    </lineage>
</organism>
<evidence type="ECO:0000313" key="1">
    <source>
        <dbReference type="EMBL" id="QWQ32292.1"/>
    </source>
</evidence>
<name>A0A8F1MCD7_9BACT</name>
<dbReference type="AlphaFoldDB" id="A0A8F1MCD7"/>
<evidence type="ECO:0000313" key="2">
    <source>
        <dbReference type="Proteomes" id="UP000679129"/>
    </source>
</evidence>
<accession>A0A8F1MCD7</accession>
<dbReference type="Proteomes" id="UP000679129">
    <property type="component" value="Chromosome"/>
</dbReference>
<proteinExistence type="predicted"/>
<protein>
    <submittedName>
        <fullName evidence="1">Uncharacterized protein</fullName>
    </submittedName>
</protein>
<sequence>MYSDKYCGYAKDFSMGSGSSEDPAINLVGLLCSGITNSPGKHVSRGGYSNC</sequence>
<reference evidence="1" key="1">
    <citation type="submission" date="2021-06" db="EMBL/GenBank/DDBJ databases">
        <title>An adapted protocol for Saccharibacteria cultivation: two new species join this phylum of Candidate Phyla Radiations.</title>
        <authorList>
            <person name="Ibrahim A."/>
            <person name="Maatouk M."/>
            <person name="Zgheib R."/>
            <person name="Haddad G."/>
            <person name="Bou Khalil J."/>
            <person name="Raoult D."/>
            <person name="Bittar F."/>
        </authorList>
    </citation>
    <scope>NUCLEOTIDE SEQUENCE</scope>
    <source>
        <strain evidence="1">IHU1</strain>
    </source>
</reference>
<gene>
    <name evidence="1" type="ORF">KOY48_00040</name>
</gene>
<keyword evidence="2" id="KW-1185">Reference proteome</keyword>